<name>A0A5B8RB32_9ZZZZ</name>
<feature type="region of interest" description="Disordered" evidence="1">
    <location>
        <begin position="392"/>
        <end position="413"/>
    </location>
</feature>
<evidence type="ECO:0000259" key="6">
    <source>
        <dbReference type="Pfam" id="PF21070"/>
    </source>
</evidence>
<feature type="compositionally biased region" description="Polar residues" evidence="1">
    <location>
        <begin position="622"/>
        <end position="631"/>
    </location>
</feature>
<feature type="region of interest" description="Disordered" evidence="1">
    <location>
        <begin position="667"/>
        <end position="694"/>
    </location>
</feature>
<evidence type="ECO:0008006" key="8">
    <source>
        <dbReference type="Google" id="ProtNLM"/>
    </source>
</evidence>
<evidence type="ECO:0000313" key="7">
    <source>
        <dbReference type="EMBL" id="QEA06000.1"/>
    </source>
</evidence>
<feature type="transmembrane region" description="Helical" evidence="2">
    <location>
        <begin position="43"/>
        <end position="60"/>
    </location>
</feature>
<evidence type="ECO:0000259" key="5">
    <source>
        <dbReference type="Pfam" id="PF14331"/>
    </source>
</evidence>
<gene>
    <name evidence="7" type="ORF">KBTEX_02329</name>
</gene>
<dbReference type="Pfam" id="PF14331">
    <property type="entry name" value="IcmF-related_N"/>
    <property type="match status" value="1"/>
</dbReference>
<feature type="transmembrane region" description="Helical" evidence="2">
    <location>
        <begin position="12"/>
        <end position="37"/>
    </location>
</feature>
<feature type="compositionally biased region" description="Gly residues" evidence="1">
    <location>
        <begin position="681"/>
        <end position="693"/>
    </location>
</feature>
<feature type="transmembrane region" description="Helical" evidence="2">
    <location>
        <begin position="453"/>
        <end position="474"/>
    </location>
</feature>
<dbReference type="EMBL" id="MN079120">
    <property type="protein sequence ID" value="QEA06000.1"/>
    <property type="molecule type" value="Genomic_DNA"/>
</dbReference>
<dbReference type="Pfam" id="PF06744">
    <property type="entry name" value="IcmF_C"/>
    <property type="match status" value="1"/>
</dbReference>
<organism evidence="7">
    <name type="scientific">uncultured organism</name>
    <dbReference type="NCBI Taxonomy" id="155900"/>
    <lineage>
        <taxon>unclassified sequences</taxon>
        <taxon>environmental samples</taxon>
    </lineage>
</organism>
<keyword evidence="2" id="KW-0812">Transmembrane</keyword>
<evidence type="ECO:0000256" key="2">
    <source>
        <dbReference type="SAM" id="Phobius"/>
    </source>
</evidence>
<dbReference type="Pfam" id="PF21070">
    <property type="entry name" value="IcmF_helical"/>
    <property type="match status" value="1"/>
</dbReference>
<feature type="domain" description="Type VI secretion system IcmF C-terminal" evidence="3">
    <location>
        <begin position="1209"/>
        <end position="1310"/>
    </location>
</feature>
<feature type="compositionally biased region" description="Basic and acidic residues" evidence="1">
    <location>
        <begin position="611"/>
        <end position="621"/>
    </location>
</feature>
<dbReference type="SUPFAM" id="SSF52540">
    <property type="entry name" value="P-loop containing nucleoside triphosphate hydrolases"/>
    <property type="match status" value="1"/>
</dbReference>
<evidence type="ECO:0000259" key="4">
    <source>
        <dbReference type="Pfam" id="PF06761"/>
    </source>
</evidence>
<dbReference type="InterPro" id="IPR027417">
    <property type="entry name" value="P-loop_NTPase"/>
</dbReference>
<feature type="region of interest" description="Disordered" evidence="1">
    <location>
        <begin position="605"/>
        <end position="647"/>
    </location>
</feature>
<feature type="domain" description="Type VI secretion system component TssM1 helical" evidence="6">
    <location>
        <begin position="1108"/>
        <end position="1189"/>
    </location>
</feature>
<feature type="domain" description="Type VI secretion system component TssM1 N-terminal" evidence="5">
    <location>
        <begin position="189"/>
        <end position="452"/>
    </location>
</feature>
<dbReference type="InterPro" id="IPR010623">
    <property type="entry name" value="IcmF_C"/>
</dbReference>
<dbReference type="Pfam" id="PF06761">
    <property type="entry name" value="IcmF-related"/>
    <property type="match status" value="1"/>
</dbReference>
<reference evidence="7" key="1">
    <citation type="submission" date="2019-06" db="EMBL/GenBank/DDBJ databases">
        <authorList>
            <person name="Murdoch R.W."/>
            <person name="Fathepure B."/>
        </authorList>
    </citation>
    <scope>NUCLEOTIDE SEQUENCE</scope>
</reference>
<dbReference type="InterPro" id="IPR048677">
    <property type="entry name" value="TssM1_hel"/>
</dbReference>
<dbReference type="InterPro" id="IPR025743">
    <property type="entry name" value="TssM1_N"/>
</dbReference>
<dbReference type="InterPro" id="IPR009612">
    <property type="entry name" value="IcmF-rel"/>
</dbReference>
<accession>A0A5B8RB32</accession>
<dbReference type="InterPro" id="IPR053156">
    <property type="entry name" value="T6SS_TssM-like"/>
</dbReference>
<protein>
    <recommendedName>
        <fullName evidence="8">Type VI secretion system protein ImpL</fullName>
    </recommendedName>
</protein>
<keyword evidence="2" id="KW-0472">Membrane</keyword>
<proteinExistence type="predicted"/>
<evidence type="ECO:0000259" key="3">
    <source>
        <dbReference type="Pfam" id="PF06744"/>
    </source>
</evidence>
<sequence length="1333" mass="147533">MDRLKRILKALKGFWPVSILLWLAGLALSVVLLPLWIRERDTIFMVMALWTALWLFAVVLRQYHRIRAERNIESLVELEVHREGAEQAEGSGDYRILRERLQHALSMQRAARSMDGGRASLYELPWYLVMGLSASGKTSLLSRSSLSAAMAGGAGSSALSGTQHCDWYFSRDAVLVDTAGRYLVDDEPAAEFADFLRTLRRQRRKPAINGLILVVSLPELLEQSRSEDQALAERLTTRIDEYRRCLGGDPPVYLFFSKADLLPGFLDTFAGLDVQERQTPWGVTFSLEDVRNRGVAGAFERRFPALVAGLRDRVDRRLAEEGERCDSALLRFPDYFAELGEVLHDFIARLDRRRHPDDAPLLRGLYFTSALQDGDPLPALLDDQVRETFALSGRGSGDPASADAAAGASADPAPRVVAGGGQRSFFIADAFRQVIFPDRNLSLYQASRGWSPLLLIAAAVVTVGVVALLAGSAWHNREWQQAIASDLVAAGDSRPLDVYQRGRLLAGWHDHLERIARFDETGVPVLWGAGLYQGPALAPELKTSWSRLMREQALEPVVAHLRRRLIALHAFAERTGAVPSAGAAPRDAAGTGGASGAAAALRGEAASMGDKAVERVRERATTRPTLGSMPTSLSEARSRVRSEASSRTTDSVRDAWWSARSDARNQLERRLRNPGETLSSIGGGDADGGGAGDAGPSLSEAFLAELDQGDVERLIEGYSVLKLYLILTAPQRHDDQGAFVAGALPRLWHRVNPRTAPGVIDANSELYTDYLRAGEAPALTRDPALVKRARASLNAFLIDNTLVDRAYLKYQLEVEDRYESLTLADMAPDMPGRLLYARHSVPAFYTRRVWREYLRPALAETVSGDLRQQSDWVLDDGDSDDEVRSKARFVRQLMRRYKRDYARAWERFLRNTHVADFATLEEASAGLARLGDLQKSPLRQVLEAVHRNTAWDAPDALGDREPDGEPEAGFWGRVAGVFDGAGERVSSGLDRASLPRLKDGALAAHFRPVARLLVAERASGSEESLLSRYLLDLRQLKVRVDTIRKARSPGSRSKALIAATLTGKTTEVSVLRNFVAAQVDTSRVALVSTLRPLFETPVENTWQALNGPARHQLNKAWDERIHTPWQQMVAGRYPVADSVNEASVRDVSHFIDPDSGLLATFRDEEIGDLAGGEDDGEAGLVDPRMIESIDRARELGRVVDSLSDLRNGFEVRMNPSPGLTDIILTIDGQTLHYRNNRQEWKRMVWPGEAKTPGARLDVVTRNGRRHTVFDYPNRWGLLRMIGSAHVSAVDRARQRLSWRTYAGAVSFQVRNFGGVSITDLQRIRSLSIPELAQ</sequence>
<dbReference type="PANTHER" id="PTHR36153">
    <property type="entry name" value="INNER MEMBRANE PROTEIN-RELATED"/>
    <property type="match status" value="1"/>
</dbReference>
<feature type="compositionally biased region" description="Low complexity" evidence="1">
    <location>
        <begin position="397"/>
        <end position="413"/>
    </location>
</feature>
<keyword evidence="2" id="KW-1133">Transmembrane helix</keyword>
<feature type="domain" description="IcmF-related" evidence="4">
    <location>
        <begin position="705"/>
        <end position="949"/>
    </location>
</feature>
<dbReference type="PANTHER" id="PTHR36153:SF1">
    <property type="entry name" value="TYPE VI SECRETION SYSTEM COMPONENT TSSM1"/>
    <property type="match status" value="1"/>
</dbReference>
<evidence type="ECO:0000256" key="1">
    <source>
        <dbReference type="SAM" id="MobiDB-lite"/>
    </source>
</evidence>